<keyword evidence="1" id="KW-0489">Methyltransferase</keyword>
<dbReference type="RefSeq" id="WP_406792444.1">
    <property type="nucleotide sequence ID" value="NZ_JBJHZX010000017.1"/>
</dbReference>
<name>A0ABW8SKP0_9CLOT</name>
<keyword evidence="2" id="KW-1185">Reference proteome</keyword>
<dbReference type="Proteomes" id="UP001623660">
    <property type="component" value="Unassembled WGS sequence"/>
</dbReference>
<evidence type="ECO:0000313" key="2">
    <source>
        <dbReference type="Proteomes" id="UP001623660"/>
    </source>
</evidence>
<comment type="caution">
    <text evidence="1">The sequence shown here is derived from an EMBL/GenBank/DDBJ whole genome shotgun (WGS) entry which is preliminary data.</text>
</comment>
<dbReference type="EMBL" id="JBJHZX010000017">
    <property type="protein sequence ID" value="MFL0196333.1"/>
    <property type="molecule type" value="Genomic_DNA"/>
</dbReference>
<accession>A0ABW8SKP0</accession>
<organism evidence="1 2">
    <name type="scientific">Candidatus Clostridium eludens</name>
    <dbReference type="NCBI Taxonomy" id="3381663"/>
    <lineage>
        <taxon>Bacteria</taxon>
        <taxon>Bacillati</taxon>
        <taxon>Bacillota</taxon>
        <taxon>Clostridia</taxon>
        <taxon>Eubacteriales</taxon>
        <taxon>Clostridiaceae</taxon>
        <taxon>Clostridium</taxon>
    </lineage>
</organism>
<evidence type="ECO:0000313" key="1">
    <source>
        <dbReference type="EMBL" id="MFL0196333.1"/>
    </source>
</evidence>
<gene>
    <name evidence="1" type="ORF">ACJDU8_12320</name>
</gene>
<keyword evidence="1" id="KW-0808">Transferase</keyword>
<protein>
    <submittedName>
        <fullName evidence="1">Class I SAM-dependent methyltransferase</fullName>
    </submittedName>
</protein>
<dbReference type="SUPFAM" id="SSF53335">
    <property type="entry name" value="S-adenosyl-L-methionine-dependent methyltransferases"/>
    <property type="match status" value="1"/>
</dbReference>
<proteinExistence type="predicted"/>
<dbReference type="GO" id="GO:0032259">
    <property type="term" value="P:methylation"/>
    <property type="evidence" value="ECO:0007669"/>
    <property type="project" value="UniProtKB-KW"/>
</dbReference>
<dbReference type="InterPro" id="IPR029063">
    <property type="entry name" value="SAM-dependent_MTases_sf"/>
</dbReference>
<reference evidence="1 2" key="1">
    <citation type="submission" date="2024-11" db="EMBL/GenBank/DDBJ databases">
        <authorList>
            <person name="Heng Y.C."/>
            <person name="Lim A.C.H."/>
            <person name="Lee J.K.Y."/>
            <person name="Kittelmann S."/>
        </authorList>
    </citation>
    <scope>NUCLEOTIDE SEQUENCE [LARGE SCALE GENOMIC DNA]</scope>
    <source>
        <strain evidence="1 2">WILCCON 0269</strain>
    </source>
</reference>
<sequence>MSKTIFINMENQIFRGNLLDVGLENQGIVYNIYKEFNDDVNIEYINGKEEEKNIKENYYHNCILLFSLNKLWFNFKKKNFIEDIYRYLKEDGLLHIWDIDKGYSKIFNGYVKILVPGGEIKKIRIMDFNILKNNSKQNTLKLLDKYFKILDLKNSDGLYYIKAQKKREV</sequence>
<dbReference type="GO" id="GO:0008168">
    <property type="term" value="F:methyltransferase activity"/>
    <property type="evidence" value="ECO:0007669"/>
    <property type="project" value="UniProtKB-KW"/>
</dbReference>